<proteinExistence type="predicted"/>
<dbReference type="GO" id="GO:0030246">
    <property type="term" value="F:carbohydrate binding"/>
    <property type="evidence" value="ECO:0007669"/>
    <property type="project" value="InterPro"/>
</dbReference>
<dbReference type="InterPro" id="IPR036573">
    <property type="entry name" value="CBM_sf_5/12"/>
</dbReference>
<name>A0A919RF71_9ACTN</name>
<dbReference type="EMBL" id="BOOW01000018">
    <property type="protein sequence ID" value="GII92773.1"/>
    <property type="molecule type" value="Genomic_DNA"/>
</dbReference>
<evidence type="ECO:0000256" key="1">
    <source>
        <dbReference type="ARBA" id="ARBA00022729"/>
    </source>
</evidence>
<dbReference type="InterPro" id="IPR004302">
    <property type="entry name" value="Cellulose/chitin-bd_N"/>
</dbReference>
<keyword evidence="1" id="KW-0732">Signal</keyword>
<feature type="compositionally biased region" description="Low complexity" evidence="3">
    <location>
        <begin position="237"/>
        <end position="261"/>
    </location>
</feature>
<dbReference type="InterPro" id="IPR003610">
    <property type="entry name" value="CBM5/12"/>
</dbReference>
<dbReference type="AlphaFoldDB" id="A0A919RF71"/>
<dbReference type="GO" id="GO:0005975">
    <property type="term" value="P:carbohydrate metabolic process"/>
    <property type="evidence" value="ECO:0007669"/>
    <property type="project" value="InterPro"/>
</dbReference>
<dbReference type="Gene3D" id="2.10.10.20">
    <property type="entry name" value="Carbohydrate-binding module superfamily 5/12"/>
    <property type="match status" value="1"/>
</dbReference>
<dbReference type="SMART" id="SM00495">
    <property type="entry name" value="ChtBD3"/>
    <property type="match status" value="1"/>
</dbReference>
<dbReference type="SUPFAM" id="SSF81296">
    <property type="entry name" value="E set domains"/>
    <property type="match status" value="1"/>
</dbReference>
<dbReference type="PANTHER" id="PTHR34823">
    <property type="entry name" value="GLCNAC-BINDING PROTEIN A"/>
    <property type="match status" value="1"/>
</dbReference>
<sequence length="300" mass="31915">MHRRSAAILATLGGVAALVIAPGTAGAHGSMETPISRTYACFLEGPETPKSAACQDAVAMGGTQPLYDWNEVNQANAAGNHKPLVPDGKMCSGGRDKYRAFDVPRRDWPSTKVTAGASYTFRYKATAPHPGTFDVYITKDGYNPSQALKWSDLEAAPFLTATNPTLDSNQTYVMNGRWPSGKSGRHLVYSVWQRSDSGEAFYTCSDVVFGNDVDPTPTPTPTVSNTPDPSPSPSPSPTTSATPTPSPSPTQTGSTSWTAGTTYTTGQRVTYNGVTYTCRQGHTALAGWEPPNVAALWERG</sequence>
<comment type="caution">
    <text evidence="5">The sequence shown here is derived from an EMBL/GenBank/DDBJ whole genome shotgun (WGS) entry which is preliminary data.</text>
</comment>
<evidence type="ECO:0000256" key="3">
    <source>
        <dbReference type="SAM" id="MobiDB-lite"/>
    </source>
</evidence>
<evidence type="ECO:0000259" key="4">
    <source>
        <dbReference type="SMART" id="SM00495"/>
    </source>
</evidence>
<dbReference type="CDD" id="cd21177">
    <property type="entry name" value="LPMO_AA10"/>
    <property type="match status" value="1"/>
</dbReference>
<feature type="domain" description="Chitin-binding type-3" evidence="4">
    <location>
        <begin position="254"/>
        <end position="300"/>
    </location>
</feature>
<evidence type="ECO:0000256" key="2">
    <source>
        <dbReference type="ARBA" id="ARBA00022801"/>
    </source>
</evidence>
<feature type="region of interest" description="Disordered" evidence="3">
    <location>
        <begin position="209"/>
        <end position="261"/>
    </location>
</feature>
<gene>
    <name evidence="5" type="ORF">Ssi02_30040</name>
</gene>
<dbReference type="Gene3D" id="2.70.50.50">
    <property type="entry name" value="chitin-binding protein cbp21"/>
    <property type="match status" value="1"/>
</dbReference>
<dbReference type="Pfam" id="PF03067">
    <property type="entry name" value="LPMO_10"/>
    <property type="match status" value="1"/>
</dbReference>
<dbReference type="GO" id="GO:0005576">
    <property type="term" value="C:extracellular region"/>
    <property type="evidence" value="ECO:0007669"/>
    <property type="project" value="InterPro"/>
</dbReference>
<dbReference type="SUPFAM" id="SSF51055">
    <property type="entry name" value="Carbohydrate binding domain"/>
    <property type="match status" value="1"/>
</dbReference>
<dbReference type="InterPro" id="IPR014756">
    <property type="entry name" value="Ig_E-set"/>
</dbReference>
<reference evidence="5" key="1">
    <citation type="submission" date="2021-01" db="EMBL/GenBank/DDBJ databases">
        <title>Whole genome shotgun sequence of Sinosporangium siamense NBRC 109515.</title>
        <authorList>
            <person name="Komaki H."/>
            <person name="Tamura T."/>
        </authorList>
    </citation>
    <scope>NUCLEOTIDE SEQUENCE</scope>
    <source>
        <strain evidence="5">NBRC 109515</strain>
    </source>
</reference>
<accession>A0A919RF71</accession>
<dbReference type="CDD" id="cd12214">
    <property type="entry name" value="ChiA1_BD"/>
    <property type="match status" value="1"/>
</dbReference>
<keyword evidence="6" id="KW-1185">Reference proteome</keyword>
<evidence type="ECO:0000313" key="6">
    <source>
        <dbReference type="Proteomes" id="UP000606172"/>
    </source>
</evidence>
<organism evidence="5 6">
    <name type="scientific">Sinosporangium siamense</name>
    <dbReference type="NCBI Taxonomy" id="1367973"/>
    <lineage>
        <taxon>Bacteria</taxon>
        <taxon>Bacillati</taxon>
        <taxon>Actinomycetota</taxon>
        <taxon>Actinomycetes</taxon>
        <taxon>Streptosporangiales</taxon>
        <taxon>Streptosporangiaceae</taxon>
        <taxon>Sinosporangium</taxon>
    </lineage>
</organism>
<dbReference type="Pfam" id="PF02839">
    <property type="entry name" value="CBM_5_12"/>
    <property type="match status" value="1"/>
</dbReference>
<dbReference type="PANTHER" id="PTHR34823:SF1">
    <property type="entry name" value="CHITIN-BINDING TYPE-4 DOMAIN-CONTAINING PROTEIN"/>
    <property type="match status" value="1"/>
</dbReference>
<protein>
    <recommendedName>
        <fullName evidence="4">Chitin-binding type-3 domain-containing protein</fullName>
    </recommendedName>
</protein>
<evidence type="ECO:0000313" key="5">
    <source>
        <dbReference type="EMBL" id="GII92773.1"/>
    </source>
</evidence>
<dbReference type="Proteomes" id="UP000606172">
    <property type="component" value="Unassembled WGS sequence"/>
</dbReference>
<dbReference type="RefSeq" id="WP_204025803.1">
    <property type="nucleotide sequence ID" value="NZ_BOOW01000018.1"/>
</dbReference>
<dbReference type="InterPro" id="IPR051024">
    <property type="entry name" value="GlcNAc_Chitin_IntDeg"/>
</dbReference>
<dbReference type="GO" id="GO:0004553">
    <property type="term" value="F:hydrolase activity, hydrolyzing O-glycosyl compounds"/>
    <property type="evidence" value="ECO:0007669"/>
    <property type="project" value="InterPro"/>
</dbReference>
<keyword evidence="2" id="KW-0378">Hydrolase</keyword>